<evidence type="ECO:0000256" key="2">
    <source>
        <dbReference type="SAM" id="MobiDB-lite"/>
    </source>
</evidence>
<evidence type="ECO:0000256" key="1">
    <source>
        <dbReference type="SAM" id="Coils"/>
    </source>
</evidence>
<evidence type="ECO:0000313" key="4">
    <source>
        <dbReference type="Proteomes" id="UP000215902"/>
    </source>
</evidence>
<evidence type="ECO:0000313" key="3">
    <source>
        <dbReference type="EMBL" id="PAA78298.1"/>
    </source>
</evidence>
<comment type="caution">
    <text evidence="3">The sequence shown here is derived from an EMBL/GenBank/DDBJ whole genome shotgun (WGS) entry which is preliminary data.</text>
</comment>
<dbReference type="AlphaFoldDB" id="A0A267FWU9"/>
<keyword evidence="4" id="KW-1185">Reference proteome</keyword>
<reference evidence="3 4" key="1">
    <citation type="submission" date="2017-06" db="EMBL/GenBank/DDBJ databases">
        <title>A platform for efficient transgenesis in Macrostomum lignano, a flatworm model organism for stem cell research.</title>
        <authorList>
            <person name="Berezikov E."/>
        </authorList>
    </citation>
    <scope>NUCLEOTIDE SEQUENCE [LARGE SCALE GENOMIC DNA]</scope>
    <source>
        <strain evidence="3">DV1</strain>
        <tissue evidence="3">Whole organism</tissue>
    </source>
</reference>
<dbReference type="Proteomes" id="UP000215902">
    <property type="component" value="Unassembled WGS sequence"/>
</dbReference>
<feature type="region of interest" description="Disordered" evidence="2">
    <location>
        <begin position="91"/>
        <end position="117"/>
    </location>
</feature>
<name>A0A267FWU9_9PLAT</name>
<accession>A0A267FWU9</accession>
<sequence length="189" mass="21695">RSLDLYPFWPLQINRYGPRCEEWARRLYRADLLGEANEHKWACAVVCSLHFTDEMYSCPRLRQEPGMQLLTTAFPARNLYKAIPPVLQRKSPTVRGEPLDMSPRKDAPPITVPLPKPTGRRVATMQQLRQKLKAERNSSARLRCQNDTLKRRCATSSLTATRLRNLAQHNCVCAQIASMSETAYGFHQE</sequence>
<gene>
    <name evidence="3" type="ORF">BOX15_Mlig030330g2</name>
</gene>
<proteinExistence type="predicted"/>
<dbReference type="EMBL" id="NIVC01000695">
    <property type="protein sequence ID" value="PAA78298.1"/>
    <property type="molecule type" value="Genomic_DNA"/>
</dbReference>
<feature type="non-terminal residue" evidence="3">
    <location>
        <position position="1"/>
    </location>
</feature>
<feature type="coiled-coil region" evidence="1">
    <location>
        <begin position="125"/>
        <end position="152"/>
    </location>
</feature>
<protein>
    <recommendedName>
        <fullName evidence="5">THAP-type domain-containing protein</fullName>
    </recommendedName>
</protein>
<evidence type="ECO:0008006" key="5">
    <source>
        <dbReference type="Google" id="ProtNLM"/>
    </source>
</evidence>
<keyword evidence="1" id="KW-0175">Coiled coil</keyword>
<organism evidence="3 4">
    <name type="scientific">Macrostomum lignano</name>
    <dbReference type="NCBI Taxonomy" id="282301"/>
    <lineage>
        <taxon>Eukaryota</taxon>
        <taxon>Metazoa</taxon>
        <taxon>Spiralia</taxon>
        <taxon>Lophotrochozoa</taxon>
        <taxon>Platyhelminthes</taxon>
        <taxon>Rhabditophora</taxon>
        <taxon>Macrostomorpha</taxon>
        <taxon>Macrostomida</taxon>
        <taxon>Macrostomidae</taxon>
        <taxon>Macrostomum</taxon>
    </lineage>
</organism>